<accession>A0A3M8D4B3</accession>
<dbReference type="Proteomes" id="UP000271031">
    <property type="component" value="Unassembled WGS sequence"/>
</dbReference>
<evidence type="ECO:0000313" key="6">
    <source>
        <dbReference type="EMBL" id="RNB82708.1"/>
    </source>
</evidence>
<dbReference type="PANTHER" id="PTHR32089:SF112">
    <property type="entry name" value="LYSOZYME-LIKE PROTEIN-RELATED"/>
    <property type="match status" value="1"/>
</dbReference>
<dbReference type="AlphaFoldDB" id="A0A3M8D4B3"/>
<gene>
    <name evidence="6" type="ORF">EDM56_22640</name>
</gene>
<dbReference type="EMBL" id="RHHQ01000019">
    <property type="protein sequence ID" value="RNB82708.1"/>
    <property type="molecule type" value="Genomic_DNA"/>
</dbReference>
<keyword evidence="4" id="KW-1133">Transmembrane helix</keyword>
<comment type="caution">
    <text evidence="6">The sequence shown here is derived from an EMBL/GenBank/DDBJ whole genome shotgun (WGS) entry which is preliminary data.</text>
</comment>
<proteinExistence type="predicted"/>
<evidence type="ECO:0000256" key="2">
    <source>
        <dbReference type="PROSITE-ProRule" id="PRU00284"/>
    </source>
</evidence>
<dbReference type="RefSeq" id="WP_122920205.1">
    <property type="nucleotide sequence ID" value="NZ_RHHQ01000019.1"/>
</dbReference>
<feature type="coiled-coil region" evidence="3">
    <location>
        <begin position="243"/>
        <end position="298"/>
    </location>
</feature>
<feature type="transmembrane region" description="Helical" evidence="4">
    <location>
        <begin position="114"/>
        <end position="132"/>
    </location>
</feature>
<dbReference type="Pfam" id="PF00015">
    <property type="entry name" value="MCPsignal"/>
    <property type="match status" value="1"/>
</dbReference>
<feature type="coiled-coil region" evidence="3">
    <location>
        <begin position="450"/>
        <end position="487"/>
    </location>
</feature>
<feature type="transmembrane region" description="Helical" evidence="4">
    <location>
        <begin position="65"/>
        <end position="84"/>
    </location>
</feature>
<evidence type="ECO:0000259" key="5">
    <source>
        <dbReference type="PROSITE" id="PS50111"/>
    </source>
</evidence>
<reference evidence="6 7" key="1">
    <citation type="submission" date="2018-10" db="EMBL/GenBank/DDBJ databases">
        <title>Phylogenomics of Brevibacillus.</title>
        <authorList>
            <person name="Dunlap C."/>
        </authorList>
    </citation>
    <scope>NUCLEOTIDE SEQUENCE [LARGE SCALE GENOMIC DNA]</scope>
    <source>
        <strain evidence="6 7">JCM 15716</strain>
    </source>
</reference>
<feature type="domain" description="Methyl-accepting transducer" evidence="5">
    <location>
        <begin position="207"/>
        <end position="457"/>
    </location>
</feature>
<keyword evidence="4" id="KW-0812">Transmembrane</keyword>
<feature type="transmembrane region" description="Helical" evidence="4">
    <location>
        <begin position="12"/>
        <end position="33"/>
    </location>
</feature>
<dbReference type="GO" id="GO:0007165">
    <property type="term" value="P:signal transduction"/>
    <property type="evidence" value="ECO:0007669"/>
    <property type="project" value="UniProtKB-KW"/>
</dbReference>
<dbReference type="OrthoDB" id="2166737at2"/>
<protein>
    <submittedName>
        <fullName evidence="6">Chemotaxis protein</fullName>
    </submittedName>
</protein>
<evidence type="ECO:0000256" key="4">
    <source>
        <dbReference type="SAM" id="Phobius"/>
    </source>
</evidence>
<sequence>MIQLVRKTLTNKNGFMIFILWNHLAIAALLSFFLPEVSFWKVSSIGLVITLAVSPYYFLHKQSKLIRYLVAIGLIHYAISFDLITEQTEVKYHIFIILGLLAAYLDWKLVTASTAVFFVAITGGFFSGYIDVFDTHALANYLLEAVSLVLMNIGLTYLCLSGQASLKQAEGARQIAEENGQRLSMLFEEVAQVTEKLDRASGHVNGAAGKTRQYTDEMMTAFREVSTGMESQAVSTNKIELDIQSIDREITEVNHRANQMKESSEENNRVLITGIMMMEQLSEQMNQIVRTVRTASETIYELNTSAEKVEQIIGAINQIAAQTNLLALNAAIESARAGEHGRGFAVVADEVRKLAEQSAQATQEVAEILGGLREKSENAVRQTKEGESSVAKGQQFATQTVQSMGQVKEGMESFRHAVEKVLSSMDAVQRRSGEVAAEMSNITAITEQSVASMEELFANAEEQRAQVKEIAEEIQHLNQLSNTLKKTLA</sequence>
<dbReference type="CDD" id="cd11386">
    <property type="entry name" value="MCP_signal"/>
    <property type="match status" value="1"/>
</dbReference>
<evidence type="ECO:0000313" key="7">
    <source>
        <dbReference type="Proteomes" id="UP000271031"/>
    </source>
</evidence>
<evidence type="ECO:0000256" key="3">
    <source>
        <dbReference type="SAM" id="Coils"/>
    </source>
</evidence>
<dbReference type="PANTHER" id="PTHR32089">
    <property type="entry name" value="METHYL-ACCEPTING CHEMOTAXIS PROTEIN MCPB"/>
    <property type="match status" value="1"/>
</dbReference>
<dbReference type="Gene3D" id="1.10.287.950">
    <property type="entry name" value="Methyl-accepting chemotaxis protein"/>
    <property type="match status" value="1"/>
</dbReference>
<dbReference type="SUPFAM" id="SSF58104">
    <property type="entry name" value="Methyl-accepting chemotaxis protein (MCP) signaling domain"/>
    <property type="match status" value="1"/>
</dbReference>
<dbReference type="PROSITE" id="PS50111">
    <property type="entry name" value="CHEMOTAXIS_TRANSDUC_2"/>
    <property type="match status" value="1"/>
</dbReference>
<keyword evidence="3" id="KW-0175">Coiled coil</keyword>
<organism evidence="6 7">
    <name type="scientific">Brevibacillus fluminis</name>
    <dbReference type="NCBI Taxonomy" id="511487"/>
    <lineage>
        <taxon>Bacteria</taxon>
        <taxon>Bacillati</taxon>
        <taxon>Bacillota</taxon>
        <taxon>Bacilli</taxon>
        <taxon>Bacillales</taxon>
        <taxon>Paenibacillaceae</taxon>
        <taxon>Brevibacillus</taxon>
    </lineage>
</organism>
<name>A0A3M8D4B3_9BACL</name>
<keyword evidence="7" id="KW-1185">Reference proteome</keyword>
<dbReference type="SMART" id="SM00283">
    <property type="entry name" value="MA"/>
    <property type="match status" value="1"/>
</dbReference>
<feature type="transmembrane region" description="Helical" evidence="4">
    <location>
        <begin position="138"/>
        <end position="160"/>
    </location>
</feature>
<evidence type="ECO:0000256" key="1">
    <source>
        <dbReference type="ARBA" id="ARBA00023224"/>
    </source>
</evidence>
<dbReference type="InterPro" id="IPR004089">
    <property type="entry name" value="MCPsignal_dom"/>
</dbReference>
<keyword evidence="1 2" id="KW-0807">Transducer</keyword>
<feature type="transmembrane region" description="Helical" evidence="4">
    <location>
        <begin position="39"/>
        <end position="58"/>
    </location>
</feature>
<dbReference type="GO" id="GO:0016020">
    <property type="term" value="C:membrane"/>
    <property type="evidence" value="ECO:0007669"/>
    <property type="project" value="InterPro"/>
</dbReference>
<keyword evidence="4" id="KW-0472">Membrane</keyword>